<feature type="domain" description="Transcription elongation factor GreA/GreB N-terminal" evidence="5">
    <location>
        <begin position="2"/>
        <end position="71"/>
    </location>
</feature>
<evidence type="ECO:0000313" key="6">
    <source>
        <dbReference type="EMBL" id="PWU23521.1"/>
    </source>
</evidence>
<dbReference type="PANTHER" id="PTHR30437">
    <property type="entry name" value="TRANSCRIPTION ELONGATION FACTOR GREA"/>
    <property type="match status" value="1"/>
</dbReference>
<dbReference type="Pfam" id="PF03449">
    <property type="entry name" value="GreA_GreB_N"/>
    <property type="match status" value="1"/>
</dbReference>
<proteinExistence type="inferred from homology"/>
<dbReference type="Gene3D" id="3.10.50.30">
    <property type="entry name" value="Transcription elongation factor, GreA/GreB, C-terminal domain"/>
    <property type="match status" value="1"/>
</dbReference>
<name>A0A317JU22_9BACT</name>
<evidence type="ECO:0000256" key="3">
    <source>
        <dbReference type="ARBA" id="ARBA00023163"/>
    </source>
</evidence>
<dbReference type="AlphaFoldDB" id="A0A317JU22"/>
<dbReference type="InterPro" id="IPR036805">
    <property type="entry name" value="Tscrpt_elong_fac_GreA/B_N_sf"/>
</dbReference>
<dbReference type="EMBL" id="PSRQ01000031">
    <property type="protein sequence ID" value="PWU23521.1"/>
    <property type="molecule type" value="Genomic_DNA"/>
</dbReference>
<dbReference type="Gene3D" id="1.10.287.180">
    <property type="entry name" value="Transcription elongation factor, GreA/GreB, N-terminal domain"/>
    <property type="match status" value="1"/>
</dbReference>
<feature type="domain" description="Transcription elongation factor GreA/GreB C-terminal" evidence="4">
    <location>
        <begin position="76"/>
        <end position="148"/>
    </location>
</feature>
<dbReference type="PANTHER" id="PTHR30437:SF4">
    <property type="entry name" value="TRANSCRIPTION ELONGATION FACTOR GREA"/>
    <property type="match status" value="1"/>
</dbReference>
<dbReference type="InterPro" id="IPR018151">
    <property type="entry name" value="TF_GreA/GreB_CS"/>
</dbReference>
<dbReference type="SUPFAM" id="SSF46557">
    <property type="entry name" value="GreA transcript cleavage protein, N-terminal domain"/>
    <property type="match status" value="1"/>
</dbReference>
<dbReference type="InterPro" id="IPR036953">
    <property type="entry name" value="GreA/GreB_C_sf"/>
</dbReference>
<dbReference type="PROSITE" id="PS00830">
    <property type="entry name" value="GREAB_2"/>
    <property type="match status" value="1"/>
</dbReference>
<reference evidence="6 7" key="1">
    <citation type="submission" date="2018-02" db="EMBL/GenBank/DDBJ databases">
        <title>Genomic Reconstructions from Amazon Rainforest and Pasture Soil Reveal Novel Insights into the Physiology of Candidate Phyla in Tropical Sites.</title>
        <authorList>
            <person name="Kroeger M.E."/>
            <person name="Delmont T."/>
            <person name="Eren A.M."/>
            <person name="Guo J."/>
            <person name="Meyer K.M."/>
            <person name="Khan K."/>
            <person name="Rodrigues J.L.M."/>
            <person name="Bohannan B.J.M."/>
            <person name="Tringe S."/>
            <person name="Borges C.D."/>
            <person name="Tiedje J."/>
            <person name="Tsai S.M."/>
            <person name="Nusslein K."/>
        </authorList>
    </citation>
    <scope>NUCLEOTIDE SEQUENCE [LARGE SCALE GENOMIC DNA]</scope>
    <source>
        <strain evidence="6">Amazon FNV 2010 28 9</strain>
    </source>
</reference>
<keyword evidence="6" id="KW-0251">Elongation factor</keyword>
<evidence type="ECO:0000313" key="7">
    <source>
        <dbReference type="Proteomes" id="UP000246104"/>
    </source>
</evidence>
<accession>A0A317JU22</accession>
<comment type="similarity">
    <text evidence="1">Belongs to the GreA/GreB family.</text>
</comment>
<sequence>MIPITASFYQHLQEEIIRLQADYTATLERLKVAREQGDLSENGAYRYAKMELGNLSRQLRELHQVFNQAHIQEKTQTDCIAFGSIVELSTNQKRVTYTLVSQFESDPRHYKISMESPLGRALVHKRVGDIVLFHAPAGIITYTITAVH</sequence>
<dbReference type="Proteomes" id="UP000246104">
    <property type="component" value="Unassembled WGS sequence"/>
</dbReference>
<dbReference type="GO" id="GO:0003677">
    <property type="term" value="F:DNA binding"/>
    <property type="evidence" value="ECO:0007669"/>
    <property type="project" value="InterPro"/>
</dbReference>
<evidence type="ECO:0000259" key="4">
    <source>
        <dbReference type="Pfam" id="PF01272"/>
    </source>
</evidence>
<dbReference type="InterPro" id="IPR001437">
    <property type="entry name" value="Tscrpt_elong_fac_GreA/B_C"/>
</dbReference>
<dbReference type="GO" id="GO:0006354">
    <property type="term" value="P:DNA-templated transcription elongation"/>
    <property type="evidence" value="ECO:0007669"/>
    <property type="project" value="TreeGrafter"/>
</dbReference>
<protein>
    <submittedName>
        <fullName evidence="6">Transcription elongation factor GreA</fullName>
    </submittedName>
</protein>
<dbReference type="PIRSF" id="PIRSF006092">
    <property type="entry name" value="GreA_GreB"/>
    <property type="match status" value="1"/>
</dbReference>
<gene>
    <name evidence="6" type="ORF">C5B42_02620</name>
</gene>
<comment type="caution">
    <text evidence="6">The sequence shown here is derived from an EMBL/GenBank/DDBJ whole genome shotgun (WGS) entry which is preliminary data.</text>
</comment>
<dbReference type="SUPFAM" id="SSF54534">
    <property type="entry name" value="FKBP-like"/>
    <property type="match status" value="1"/>
</dbReference>
<keyword evidence="3" id="KW-0804">Transcription</keyword>
<organism evidence="6 7">
    <name type="scientific">Candidatus Cerribacteria bacterium 'Amazon FNV 2010 28 9'</name>
    <dbReference type="NCBI Taxonomy" id="2081795"/>
    <lineage>
        <taxon>Bacteria</taxon>
        <taxon>Candidatus Cerribacteria</taxon>
    </lineage>
</organism>
<dbReference type="GO" id="GO:0032784">
    <property type="term" value="P:regulation of DNA-templated transcription elongation"/>
    <property type="evidence" value="ECO:0007669"/>
    <property type="project" value="InterPro"/>
</dbReference>
<keyword evidence="2" id="KW-0805">Transcription regulation</keyword>
<dbReference type="InterPro" id="IPR022691">
    <property type="entry name" value="Tscrpt_elong_fac_GreA/B_N"/>
</dbReference>
<keyword evidence="6" id="KW-0648">Protein biosynthesis</keyword>
<dbReference type="GO" id="GO:0070063">
    <property type="term" value="F:RNA polymerase binding"/>
    <property type="evidence" value="ECO:0007669"/>
    <property type="project" value="InterPro"/>
</dbReference>
<evidence type="ECO:0000256" key="2">
    <source>
        <dbReference type="ARBA" id="ARBA00023015"/>
    </source>
</evidence>
<dbReference type="Pfam" id="PF01272">
    <property type="entry name" value="GreA_GreB"/>
    <property type="match status" value="1"/>
</dbReference>
<evidence type="ECO:0000256" key="1">
    <source>
        <dbReference type="ARBA" id="ARBA00008213"/>
    </source>
</evidence>
<dbReference type="GO" id="GO:0003746">
    <property type="term" value="F:translation elongation factor activity"/>
    <property type="evidence" value="ECO:0007669"/>
    <property type="project" value="UniProtKB-KW"/>
</dbReference>
<dbReference type="InterPro" id="IPR023459">
    <property type="entry name" value="Tscrpt_elong_fac_GreA/B_fam"/>
</dbReference>
<evidence type="ECO:0000259" key="5">
    <source>
        <dbReference type="Pfam" id="PF03449"/>
    </source>
</evidence>